<feature type="domain" description="C2H2-type" evidence="2">
    <location>
        <begin position="430"/>
        <end position="453"/>
    </location>
</feature>
<organism evidence="3 4">
    <name type="scientific">Aspergillus tanneri</name>
    <dbReference type="NCBI Taxonomy" id="1220188"/>
    <lineage>
        <taxon>Eukaryota</taxon>
        <taxon>Fungi</taxon>
        <taxon>Dikarya</taxon>
        <taxon>Ascomycota</taxon>
        <taxon>Pezizomycotina</taxon>
        <taxon>Eurotiomycetes</taxon>
        <taxon>Eurotiomycetidae</taxon>
        <taxon>Eurotiales</taxon>
        <taxon>Aspergillaceae</taxon>
        <taxon>Aspergillus</taxon>
        <taxon>Aspergillus subgen. Circumdati</taxon>
    </lineage>
</organism>
<dbReference type="RefSeq" id="XP_033430680.1">
    <property type="nucleotide sequence ID" value="XM_033564923.1"/>
</dbReference>
<feature type="compositionally biased region" description="Pro residues" evidence="1">
    <location>
        <begin position="335"/>
        <end position="350"/>
    </location>
</feature>
<feature type="region of interest" description="Disordered" evidence="1">
    <location>
        <begin position="289"/>
        <end position="411"/>
    </location>
</feature>
<reference evidence="3 4" key="1">
    <citation type="submission" date="2019-08" db="EMBL/GenBank/DDBJ databases">
        <title>The genome sequence of a newly discovered highly antifungal drug resistant Aspergillus species, Aspergillus tanneri NIH 1004.</title>
        <authorList>
            <person name="Mounaud S."/>
            <person name="Singh I."/>
            <person name="Joardar V."/>
            <person name="Pakala S."/>
            <person name="Pakala S."/>
            <person name="Venepally P."/>
            <person name="Chung J.K."/>
            <person name="Losada L."/>
            <person name="Nierman W.C."/>
        </authorList>
    </citation>
    <scope>NUCLEOTIDE SEQUENCE [LARGE SCALE GENOMIC DNA]</scope>
    <source>
        <strain evidence="3 4">NIH1004</strain>
    </source>
</reference>
<dbReference type="InterPro" id="IPR013087">
    <property type="entry name" value="Znf_C2H2_type"/>
</dbReference>
<evidence type="ECO:0000313" key="4">
    <source>
        <dbReference type="Proteomes" id="UP000324241"/>
    </source>
</evidence>
<accession>A0A5M9N2T6</accession>
<comment type="caution">
    <text evidence="3">The sequence shown here is derived from an EMBL/GenBank/DDBJ whole genome shotgun (WGS) entry which is preliminary data.</text>
</comment>
<dbReference type="EMBL" id="QUQM01000002">
    <property type="protein sequence ID" value="KAA8651319.1"/>
    <property type="molecule type" value="Genomic_DNA"/>
</dbReference>
<proteinExistence type="predicted"/>
<feature type="compositionally biased region" description="Polar residues" evidence="1">
    <location>
        <begin position="76"/>
        <end position="89"/>
    </location>
</feature>
<evidence type="ECO:0000313" key="3">
    <source>
        <dbReference type="EMBL" id="KAA8651319.1"/>
    </source>
</evidence>
<feature type="region of interest" description="Disordered" evidence="1">
    <location>
        <begin position="71"/>
        <end position="119"/>
    </location>
</feature>
<dbReference type="GeneID" id="54322902"/>
<dbReference type="OrthoDB" id="5424797at2759"/>
<feature type="compositionally biased region" description="Polar residues" evidence="1">
    <location>
        <begin position="96"/>
        <end position="116"/>
    </location>
</feature>
<dbReference type="PROSITE" id="PS00028">
    <property type="entry name" value="ZINC_FINGER_C2H2_1"/>
    <property type="match status" value="1"/>
</dbReference>
<feature type="compositionally biased region" description="Low complexity" evidence="1">
    <location>
        <begin position="351"/>
        <end position="380"/>
    </location>
</feature>
<dbReference type="Proteomes" id="UP000324241">
    <property type="component" value="Unassembled WGS sequence"/>
</dbReference>
<feature type="compositionally biased region" description="Polar residues" evidence="1">
    <location>
        <begin position="302"/>
        <end position="312"/>
    </location>
</feature>
<gene>
    <name evidence="3" type="ORF">ATNIH1004_000200</name>
</gene>
<sequence length="599" mass="66529">MANESDHYWFGGYLPPDPYYNAQEYKSPTTSISQGYPSPYFQSQPHFIQYNSPYAPPHNFVSPSSIMRNPPVASDLPSQVQSHLTTSSVLPPKPSATLQTGQSQNPIRIGSNTSKTIPAPIQRLDDTHDSKRRCIETQAPVQQSMLPASGNSSVLNFTPQGVSKQFPIEAGVSRLGNRPLNSFTLRDTLDKGYLENRLDIASLIEESNAAEKFTYNPKTIARDVLIAAGRHPTEKALNHHLFRLRNVFPHLDISSDLETFRWDLVDQASDPKARDSVQTRAFASGFRAAVPSSPAPLPYLPVNNSTPRQQPLSVPVTPEPQQIQQQSTPTQQPLLVPPPQPQLQPHPQSQPPSQSKPQSQPQLQPQSQPQTQPQTQPQPQRKVATPRVQIPSMKMLGKRPPGRPPGRPPANSKVEVAISAPPISYPVYTCYWKDCQAELHNLDMLKKHIYKVHVSFNITCLWKDCSLSENMPAASLYKHVKKEHVEPIAWKLGDGPRVPEPGGGSTSQCPCFATLSESKQPQSEDSLIFPASYSSIRAFNRVHGNHTQYEKAREILKAVQRLKEQIGVGLDPGGCQLATPARNERISRQKDVYEVISES</sequence>
<dbReference type="AlphaFoldDB" id="A0A5M9N2T6"/>
<protein>
    <recommendedName>
        <fullName evidence="2">C2H2-type domain-containing protein</fullName>
    </recommendedName>
</protein>
<evidence type="ECO:0000256" key="1">
    <source>
        <dbReference type="SAM" id="MobiDB-lite"/>
    </source>
</evidence>
<evidence type="ECO:0000259" key="2">
    <source>
        <dbReference type="PROSITE" id="PS00028"/>
    </source>
</evidence>
<feature type="compositionally biased region" description="Low complexity" evidence="1">
    <location>
        <begin position="320"/>
        <end position="334"/>
    </location>
</feature>
<name>A0A5M9N2T6_9EURO</name>